<organism evidence="5 6">
    <name type="scientific">Calothrix parasitica NIES-267</name>
    <dbReference type="NCBI Taxonomy" id="1973488"/>
    <lineage>
        <taxon>Bacteria</taxon>
        <taxon>Bacillati</taxon>
        <taxon>Cyanobacteriota</taxon>
        <taxon>Cyanophyceae</taxon>
        <taxon>Nostocales</taxon>
        <taxon>Calotrichaceae</taxon>
        <taxon>Calothrix</taxon>
    </lineage>
</organism>
<dbReference type="EMBL" id="AP018227">
    <property type="protein sequence ID" value="BAY86714.1"/>
    <property type="molecule type" value="Genomic_DNA"/>
</dbReference>
<dbReference type="AlphaFoldDB" id="A0A1Z4LZQ9"/>
<proteinExistence type="inferred from homology"/>
<accession>A0A1Z4LZQ9</accession>
<evidence type="ECO:0000256" key="1">
    <source>
        <dbReference type="ARBA" id="ARBA00009299"/>
    </source>
</evidence>
<keyword evidence="4" id="KW-0456">Lyase</keyword>
<evidence type="ECO:0000313" key="6">
    <source>
        <dbReference type="Proteomes" id="UP000218418"/>
    </source>
</evidence>
<evidence type="ECO:0008006" key="7">
    <source>
        <dbReference type="Google" id="ProtNLM"/>
    </source>
</evidence>
<gene>
    <name evidence="5" type="ORF">NIES267_62250</name>
</gene>
<dbReference type="SUPFAM" id="SSF48371">
    <property type="entry name" value="ARM repeat"/>
    <property type="match status" value="1"/>
</dbReference>
<keyword evidence="2" id="KW-0042">Antenna complex</keyword>
<comment type="similarity">
    <text evidence="1">Belongs to the CpcE/RpcE/PecE family.</text>
</comment>
<evidence type="ECO:0000256" key="3">
    <source>
        <dbReference type="ARBA" id="ARBA00022738"/>
    </source>
</evidence>
<dbReference type="InterPro" id="IPR011989">
    <property type="entry name" value="ARM-like"/>
</dbReference>
<reference evidence="5 6" key="1">
    <citation type="submission" date="2017-06" db="EMBL/GenBank/DDBJ databases">
        <title>Genome sequencing of cyanobaciteial culture collection at National Institute for Environmental Studies (NIES).</title>
        <authorList>
            <person name="Hirose Y."/>
            <person name="Shimura Y."/>
            <person name="Fujisawa T."/>
            <person name="Nakamura Y."/>
            <person name="Kawachi M."/>
        </authorList>
    </citation>
    <scope>NUCLEOTIDE SEQUENCE [LARGE SCALE GENOMIC DNA]</scope>
    <source>
        <strain evidence="5 6">NIES-267</strain>
    </source>
</reference>
<evidence type="ECO:0000313" key="5">
    <source>
        <dbReference type="EMBL" id="BAY86714.1"/>
    </source>
</evidence>
<dbReference type="Proteomes" id="UP000218418">
    <property type="component" value="Chromosome"/>
</dbReference>
<keyword evidence="3" id="KW-0605">Phycobilisome</keyword>
<dbReference type="InterPro" id="IPR016024">
    <property type="entry name" value="ARM-type_fold"/>
</dbReference>
<dbReference type="GO" id="GO:0030089">
    <property type="term" value="C:phycobilisome"/>
    <property type="evidence" value="ECO:0007669"/>
    <property type="project" value="UniProtKB-KW"/>
</dbReference>
<keyword evidence="6" id="KW-1185">Reference proteome</keyword>
<evidence type="ECO:0000256" key="2">
    <source>
        <dbReference type="ARBA" id="ARBA00022549"/>
    </source>
</evidence>
<dbReference type="Gene3D" id="1.25.10.10">
    <property type="entry name" value="Leucine-rich Repeat Variant"/>
    <property type="match status" value="1"/>
</dbReference>
<protein>
    <recommendedName>
        <fullName evidence="7">HEAT repeat domain-containing protein</fullName>
    </recommendedName>
</protein>
<name>A0A1Z4LZQ9_9CYAN</name>
<dbReference type="GO" id="GO:0016829">
    <property type="term" value="F:lyase activity"/>
    <property type="evidence" value="ECO:0007669"/>
    <property type="project" value="UniProtKB-KW"/>
</dbReference>
<sequence>MTLTLMSCSLLPHTINAASVQPKNQLEANTNIKQPTKKESKQKQAAEIYISSLIEIIETKYRLYKLEDSPEAKAASQELVKIGKTAVPELINAFRKNRIFLTFGVAETLSKIAHKDSSVVAILINKLGDNDLQVRFGAMKVLENDSFVPELKKATQNKNPNSKYIVIGAVNALQKIDSIIAIPYIVKNIRAVGVSLLQVAVYQIKEDKNDLSKAELEKVISELETALKIIESSENDFPQHIAPFLRESVAELKNSNFSR</sequence>
<evidence type="ECO:0000256" key="4">
    <source>
        <dbReference type="ARBA" id="ARBA00023239"/>
    </source>
</evidence>